<dbReference type="PANTHER" id="PTHR44757:SF2">
    <property type="entry name" value="BIOFILM ARCHITECTURE MAINTENANCE PROTEIN MBAA"/>
    <property type="match status" value="1"/>
</dbReference>
<dbReference type="CDD" id="cd01949">
    <property type="entry name" value="GGDEF"/>
    <property type="match status" value="1"/>
</dbReference>
<dbReference type="Proteomes" id="UP001257627">
    <property type="component" value="Unassembled WGS sequence"/>
</dbReference>
<sequence length="225" mass="23741">MPATTVLRPRSRTLIIAATVPLALAVLLADDVRVRRQLDAARKDPLTGLPGRDALTHRTGRLARTHREQLHVLVADADGLKAVNDSLGHAAGDALIAAIGHRIGAWAAARGGLAARLGGDEFGAALLLPPTATLRETAALREQLEQPVDHNGHILRPAVSIGTARAVDLPDAAGASRLLRGADMAMYRVKTGEQPHGYLATRHDAYTPTVHGRRPGRPGTHLPVG</sequence>
<evidence type="ECO:0000313" key="2">
    <source>
        <dbReference type="EMBL" id="MDU9001680.1"/>
    </source>
</evidence>
<dbReference type="PANTHER" id="PTHR44757">
    <property type="entry name" value="DIGUANYLATE CYCLASE DGCP"/>
    <property type="match status" value="1"/>
</dbReference>
<dbReference type="InterPro" id="IPR043128">
    <property type="entry name" value="Rev_trsase/Diguanyl_cyclase"/>
</dbReference>
<dbReference type="EMBL" id="JARAKF010000005">
    <property type="protein sequence ID" value="MDU9001680.1"/>
    <property type="molecule type" value="Genomic_DNA"/>
</dbReference>
<dbReference type="Pfam" id="PF00990">
    <property type="entry name" value="GGDEF"/>
    <property type="match status" value="1"/>
</dbReference>
<proteinExistence type="predicted"/>
<dbReference type="Gene3D" id="3.30.70.270">
    <property type="match status" value="1"/>
</dbReference>
<dbReference type="InterPro" id="IPR052155">
    <property type="entry name" value="Biofilm_reg_signaling"/>
</dbReference>
<dbReference type="SMART" id="SM00267">
    <property type="entry name" value="GGDEF"/>
    <property type="match status" value="1"/>
</dbReference>
<evidence type="ECO:0000313" key="3">
    <source>
        <dbReference type="Proteomes" id="UP001257627"/>
    </source>
</evidence>
<dbReference type="SUPFAM" id="SSF55073">
    <property type="entry name" value="Nucleotide cyclase"/>
    <property type="match status" value="1"/>
</dbReference>
<accession>A0ABU3V697</accession>
<comment type="caution">
    <text evidence="2">The sequence shown here is derived from an EMBL/GenBank/DDBJ whole genome shotgun (WGS) entry which is preliminary data.</text>
</comment>
<gene>
    <name evidence="2" type="ORF">PU648_57670</name>
</gene>
<keyword evidence="2" id="KW-0614">Plasmid</keyword>
<dbReference type="InterPro" id="IPR000160">
    <property type="entry name" value="GGDEF_dom"/>
</dbReference>
<dbReference type="PROSITE" id="PS50887">
    <property type="entry name" value="GGDEF"/>
    <property type="match status" value="1"/>
</dbReference>
<geneLocation type="plasmid" evidence="2">
    <name>unnamed3</name>
</geneLocation>
<organism evidence="2 3">
    <name type="scientific">Streptomyces mirabilis</name>
    <dbReference type="NCBI Taxonomy" id="68239"/>
    <lineage>
        <taxon>Bacteria</taxon>
        <taxon>Bacillati</taxon>
        <taxon>Actinomycetota</taxon>
        <taxon>Actinomycetes</taxon>
        <taxon>Kitasatosporales</taxon>
        <taxon>Streptomycetaceae</taxon>
        <taxon>Streptomyces</taxon>
    </lineage>
</organism>
<name>A0ABU3V697_9ACTN</name>
<dbReference type="InterPro" id="IPR029787">
    <property type="entry name" value="Nucleotide_cyclase"/>
</dbReference>
<evidence type="ECO:0000259" key="1">
    <source>
        <dbReference type="PROSITE" id="PS50887"/>
    </source>
</evidence>
<feature type="domain" description="GGDEF" evidence="1">
    <location>
        <begin position="68"/>
        <end position="201"/>
    </location>
</feature>
<dbReference type="RefSeq" id="WP_316738612.1">
    <property type="nucleotide sequence ID" value="NZ_JARAKF010000005.1"/>
</dbReference>
<protein>
    <submittedName>
        <fullName evidence="2">GGDEF domain-containing protein</fullName>
    </submittedName>
</protein>
<reference evidence="2 3" key="1">
    <citation type="submission" date="2023-02" db="EMBL/GenBank/DDBJ databases">
        <authorList>
            <person name="Maleckis M."/>
        </authorList>
    </citation>
    <scope>NUCLEOTIDE SEQUENCE [LARGE SCALE GENOMIC DNA]</scope>
    <source>
        <strain evidence="2 3">P8-A2</strain>
        <plasmid evidence="2">unnamed3</plasmid>
    </source>
</reference>
<dbReference type="NCBIfam" id="TIGR00254">
    <property type="entry name" value="GGDEF"/>
    <property type="match status" value="1"/>
</dbReference>
<keyword evidence="3" id="KW-1185">Reference proteome</keyword>